<feature type="transmembrane region" description="Helical" evidence="1">
    <location>
        <begin position="40"/>
        <end position="58"/>
    </location>
</feature>
<keyword evidence="3" id="KW-1185">Reference proteome</keyword>
<keyword evidence="1" id="KW-0472">Membrane</keyword>
<gene>
    <name evidence="2" type="ORF">Bpfe_020563</name>
</gene>
<accession>A0AAD8F363</accession>
<name>A0AAD8F363_BIOPF</name>
<dbReference type="EMBL" id="JASAOG010000119">
    <property type="protein sequence ID" value="KAK0050012.1"/>
    <property type="molecule type" value="Genomic_DNA"/>
</dbReference>
<reference evidence="2" key="1">
    <citation type="journal article" date="2023" name="PLoS Negl. Trop. Dis.">
        <title>A genome sequence for Biomphalaria pfeifferi, the major vector snail for the human-infecting parasite Schistosoma mansoni.</title>
        <authorList>
            <person name="Bu L."/>
            <person name="Lu L."/>
            <person name="Laidemitt M.R."/>
            <person name="Zhang S.M."/>
            <person name="Mutuku M."/>
            <person name="Mkoji G."/>
            <person name="Steinauer M."/>
            <person name="Loker E.S."/>
        </authorList>
    </citation>
    <scope>NUCLEOTIDE SEQUENCE</scope>
    <source>
        <strain evidence="2">KasaAsao</strain>
    </source>
</reference>
<protein>
    <submittedName>
        <fullName evidence="2">Uncharacterized protein</fullName>
    </submittedName>
</protein>
<comment type="caution">
    <text evidence="2">The sequence shown here is derived from an EMBL/GenBank/DDBJ whole genome shotgun (WGS) entry which is preliminary data.</text>
</comment>
<sequence>MTITNFSDVSNLFVRILGEEILLQEDSSTSPQCELDWEKWLLTALVIVSIPLNVLKLYSCLRSYRRLKPQNKTSYSFETECRSQKHSETDMCEGLAYSKSEPV</sequence>
<proteinExistence type="predicted"/>
<reference evidence="2" key="2">
    <citation type="submission" date="2023-04" db="EMBL/GenBank/DDBJ databases">
        <authorList>
            <person name="Bu L."/>
            <person name="Lu L."/>
            <person name="Laidemitt M.R."/>
            <person name="Zhang S.M."/>
            <person name="Mutuku M."/>
            <person name="Mkoji G."/>
            <person name="Steinauer M."/>
            <person name="Loker E.S."/>
        </authorList>
    </citation>
    <scope>NUCLEOTIDE SEQUENCE</scope>
    <source>
        <strain evidence="2">KasaAsao</strain>
        <tissue evidence="2">Whole Snail</tissue>
    </source>
</reference>
<dbReference type="Proteomes" id="UP001233172">
    <property type="component" value="Unassembled WGS sequence"/>
</dbReference>
<keyword evidence="1" id="KW-0812">Transmembrane</keyword>
<evidence type="ECO:0000256" key="1">
    <source>
        <dbReference type="SAM" id="Phobius"/>
    </source>
</evidence>
<dbReference type="AlphaFoldDB" id="A0AAD8F363"/>
<organism evidence="2 3">
    <name type="scientific">Biomphalaria pfeifferi</name>
    <name type="common">Bloodfluke planorb</name>
    <name type="synonym">Freshwater snail</name>
    <dbReference type="NCBI Taxonomy" id="112525"/>
    <lineage>
        <taxon>Eukaryota</taxon>
        <taxon>Metazoa</taxon>
        <taxon>Spiralia</taxon>
        <taxon>Lophotrochozoa</taxon>
        <taxon>Mollusca</taxon>
        <taxon>Gastropoda</taxon>
        <taxon>Heterobranchia</taxon>
        <taxon>Euthyneura</taxon>
        <taxon>Panpulmonata</taxon>
        <taxon>Hygrophila</taxon>
        <taxon>Lymnaeoidea</taxon>
        <taxon>Planorbidae</taxon>
        <taxon>Biomphalaria</taxon>
    </lineage>
</organism>
<evidence type="ECO:0000313" key="2">
    <source>
        <dbReference type="EMBL" id="KAK0050012.1"/>
    </source>
</evidence>
<evidence type="ECO:0000313" key="3">
    <source>
        <dbReference type="Proteomes" id="UP001233172"/>
    </source>
</evidence>
<keyword evidence="1" id="KW-1133">Transmembrane helix</keyword>